<evidence type="ECO:0000313" key="13">
    <source>
        <dbReference type="RefSeq" id="XP_037900245.1"/>
    </source>
</evidence>
<dbReference type="GO" id="GO:0005524">
    <property type="term" value="F:ATP binding"/>
    <property type="evidence" value="ECO:0007669"/>
    <property type="project" value="UniProtKB-KW"/>
</dbReference>
<evidence type="ECO:0000256" key="4">
    <source>
        <dbReference type="ARBA" id="ARBA00022840"/>
    </source>
</evidence>
<evidence type="ECO:0000256" key="6">
    <source>
        <dbReference type="ARBA" id="ARBA00023136"/>
    </source>
</evidence>
<keyword evidence="4 10" id="KW-0067">ATP-binding</keyword>
<dbReference type="GO" id="GO:0016020">
    <property type="term" value="C:membrane"/>
    <property type="evidence" value="ECO:0007669"/>
    <property type="project" value="UniProtKB-SubCell"/>
</dbReference>
<dbReference type="Gene3D" id="3.40.50.300">
    <property type="entry name" value="P-loop containing nucleotide triphosphate hydrolases"/>
    <property type="match status" value="2"/>
</dbReference>
<accession>A0A9C5ZGW4</accession>
<evidence type="ECO:0000259" key="8">
    <source>
        <dbReference type="PROSITE" id="PS50893"/>
    </source>
</evidence>
<evidence type="ECO:0000313" key="9">
    <source>
        <dbReference type="Proteomes" id="UP000092443"/>
    </source>
</evidence>
<feature type="transmembrane region" description="Helical" evidence="7">
    <location>
        <begin position="1370"/>
        <end position="1392"/>
    </location>
</feature>
<evidence type="ECO:0000256" key="1">
    <source>
        <dbReference type="ARBA" id="ARBA00004141"/>
    </source>
</evidence>
<proteinExistence type="predicted"/>
<evidence type="ECO:0000256" key="7">
    <source>
        <dbReference type="SAM" id="Phobius"/>
    </source>
</evidence>
<keyword evidence="6 7" id="KW-0472">Membrane</keyword>
<dbReference type="GO" id="GO:0016887">
    <property type="term" value="F:ATP hydrolysis activity"/>
    <property type="evidence" value="ECO:0007669"/>
    <property type="project" value="InterPro"/>
</dbReference>
<keyword evidence="2 7" id="KW-0812">Transmembrane</keyword>
<feature type="transmembrane region" description="Helical" evidence="7">
    <location>
        <begin position="28"/>
        <end position="48"/>
    </location>
</feature>
<organism evidence="9 14">
    <name type="scientific">Glossina fuscipes</name>
    <dbReference type="NCBI Taxonomy" id="7396"/>
    <lineage>
        <taxon>Eukaryota</taxon>
        <taxon>Metazoa</taxon>
        <taxon>Ecdysozoa</taxon>
        <taxon>Arthropoda</taxon>
        <taxon>Hexapoda</taxon>
        <taxon>Insecta</taxon>
        <taxon>Pterygota</taxon>
        <taxon>Neoptera</taxon>
        <taxon>Endopterygota</taxon>
        <taxon>Diptera</taxon>
        <taxon>Brachycera</taxon>
        <taxon>Muscomorpha</taxon>
        <taxon>Hippoboscoidea</taxon>
        <taxon>Glossinidae</taxon>
        <taxon>Glossina</taxon>
    </lineage>
</organism>
<dbReference type="Pfam" id="PF12698">
    <property type="entry name" value="ABC2_membrane_3"/>
    <property type="match status" value="2"/>
</dbReference>
<evidence type="ECO:0000313" key="10">
    <source>
        <dbReference type="RefSeq" id="XP_037900241.1"/>
    </source>
</evidence>
<dbReference type="RefSeq" id="XP_037900246.1">
    <property type="nucleotide sequence ID" value="XM_038044318.1"/>
</dbReference>
<feature type="domain" description="ABC transporter" evidence="8">
    <location>
        <begin position="839"/>
        <end position="1064"/>
    </location>
</feature>
<feature type="transmembrane region" description="Helical" evidence="7">
    <location>
        <begin position="1413"/>
        <end position="1438"/>
    </location>
</feature>
<feature type="transmembrane region" description="Helical" evidence="7">
    <location>
        <begin position="1450"/>
        <end position="1468"/>
    </location>
</feature>
<dbReference type="Pfam" id="PF00005">
    <property type="entry name" value="ABC_tran"/>
    <property type="match status" value="2"/>
</dbReference>
<feature type="transmembrane region" description="Helical" evidence="7">
    <location>
        <begin position="1201"/>
        <end position="1222"/>
    </location>
</feature>
<dbReference type="CDD" id="cd03263">
    <property type="entry name" value="ABC_subfamily_A"/>
    <property type="match status" value="2"/>
</dbReference>
<reference evidence="10 11" key="1">
    <citation type="submission" date="2025-04" db="UniProtKB">
        <authorList>
            <consortium name="RefSeq"/>
        </authorList>
    </citation>
    <scope>IDENTIFICATION</scope>
    <source>
        <tissue evidence="10 11">Whole body pupa</tissue>
    </source>
</reference>
<dbReference type="PANTHER" id="PTHR19229:SF241">
    <property type="entry name" value="ABC TRANSPORTER DOMAIN-CONTAINING PROTEIN"/>
    <property type="match status" value="1"/>
</dbReference>
<dbReference type="RefSeq" id="XP_037900244.1">
    <property type="nucleotide sequence ID" value="XM_038044316.1"/>
</dbReference>
<dbReference type="FunFam" id="3.40.50.300:FF:001253">
    <property type="entry name" value="ATP-binding cassette protein subfamily A, member 10"/>
    <property type="match status" value="1"/>
</dbReference>
<protein>
    <submittedName>
        <fullName evidence="10 11">ATP-binding cassette sub-family A member 13</fullName>
    </submittedName>
</protein>
<dbReference type="RefSeq" id="XP_037900241.1">
    <property type="nucleotide sequence ID" value="XM_038044313.1"/>
</dbReference>
<dbReference type="InterPro" id="IPR027417">
    <property type="entry name" value="P-loop_NTPase"/>
</dbReference>
<feature type="transmembrane region" description="Helical" evidence="7">
    <location>
        <begin position="658"/>
        <end position="682"/>
    </location>
</feature>
<gene>
    <name evidence="10 11 12 13 14" type="primary">LOC119644656</name>
</gene>
<feature type="transmembrane region" description="Helical" evidence="7">
    <location>
        <begin position="1480"/>
        <end position="1506"/>
    </location>
</feature>
<dbReference type="PROSITE" id="PS50893">
    <property type="entry name" value="ABC_TRANSPORTER_2"/>
    <property type="match status" value="2"/>
</dbReference>
<dbReference type="InterPro" id="IPR013525">
    <property type="entry name" value="ABC2_TM"/>
</dbReference>
<dbReference type="Proteomes" id="UP000092443">
    <property type="component" value="Unplaced"/>
</dbReference>
<feature type="transmembrane region" description="Helical" evidence="7">
    <location>
        <begin position="794"/>
        <end position="815"/>
    </location>
</feature>
<dbReference type="GeneID" id="119644656"/>
<evidence type="ECO:0000256" key="3">
    <source>
        <dbReference type="ARBA" id="ARBA00022741"/>
    </source>
</evidence>
<feature type="transmembrane region" description="Helical" evidence="7">
    <location>
        <begin position="688"/>
        <end position="711"/>
    </location>
</feature>
<evidence type="ECO:0000256" key="2">
    <source>
        <dbReference type="ARBA" id="ARBA00022692"/>
    </source>
</evidence>
<feature type="transmembrane region" description="Helical" evidence="7">
    <location>
        <begin position="723"/>
        <end position="743"/>
    </location>
</feature>
<dbReference type="SMART" id="SM00382">
    <property type="entry name" value="AAA"/>
    <property type="match status" value="2"/>
</dbReference>
<dbReference type="RefSeq" id="XP_037900245.1">
    <property type="nucleotide sequence ID" value="XM_038044317.1"/>
</dbReference>
<dbReference type="RefSeq" id="XP_037900243.1">
    <property type="nucleotide sequence ID" value="XM_038044315.1"/>
</dbReference>
<keyword evidence="3" id="KW-0547">Nucleotide-binding</keyword>
<dbReference type="InterPro" id="IPR003439">
    <property type="entry name" value="ABC_transporter-like_ATP-bd"/>
</dbReference>
<dbReference type="GO" id="GO:0005319">
    <property type="term" value="F:lipid transporter activity"/>
    <property type="evidence" value="ECO:0007669"/>
    <property type="project" value="TreeGrafter"/>
</dbReference>
<feature type="transmembrane region" description="Helical" evidence="7">
    <location>
        <begin position="1565"/>
        <end position="1586"/>
    </location>
</feature>
<dbReference type="PANTHER" id="PTHR19229">
    <property type="entry name" value="ATP-BINDING CASSETTE TRANSPORTER SUBFAMILY A ABCA"/>
    <property type="match status" value="1"/>
</dbReference>
<comment type="subcellular location">
    <subcellularLocation>
        <location evidence="1">Membrane</location>
        <topology evidence="1">Multi-pass membrane protein</topology>
    </subcellularLocation>
</comment>
<dbReference type="InterPro" id="IPR003593">
    <property type="entry name" value="AAA+_ATPase"/>
</dbReference>
<evidence type="ECO:0000313" key="11">
    <source>
        <dbReference type="RefSeq" id="XP_037900243.1"/>
    </source>
</evidence>
<dbReference type="InterPro" id="IPR026082">
    <property type="entry name" value="ABCA"/>
</dbReference>
<keyword evidence="9" id="KW-1185">Reference proteome</keyword>
<keyword evidence="5 7" id="KW-1133">Transmembrane helix</keyword>
<dbReference type="KEGG" id="gfs:119644656"/>
<evidence type="ECO:0000313" key="14">
    <source>
        <dbReference type="RefSeq" id="XP_037900246.1"/>
    </source>
</evidence>
<name>A0A9C5ZGW4_9MUSC</name>
<dbReference type="GO" id="GO:0140359">
    <property type="term" value="F:ABC-type transporter activity"/>
    <property type="evidence" value="ECO:0007669"/>
    <property type="project" value="InterPro"/>
</dbReference>
<feature type="domain" description="ABC transporter" evidence="8">
    <location>
        <begin position="1637"/>
        <end position="1855"/>
    </location>
</feature>
<dbReference type="SUPFAM" id="SSF52540">
    <property type="entry name" value="P-loop containing nucleoside triphosphate hydrolases"/>
    <property type="match status" value="2"/>
</dbReference>
<feature type="transmembrane region" description="Helical" evidence="7">
    <location>
        <begin position="618"/>
        <end position="637"/>
    </location>
</feature>
<sequence>MRIFKTVFSPSQIQALLRKDILVRWRQLWLICIQILWPCVIFLLLYLMRLKFGSKHFESCQFPTRQLPTTYNTLPAFLTYICSFENRCGDTNDYEEYLKLKKAPLKPIFEIAQILINDDRMFQAITDLPEKANFISVVTTLVTNAHFDEIRNHIERVIDLVPEVENILNGSFNIKKLFSDRRNLVKLGDLICGHPFPDLEIIPLVEDIIESQDFSSINDDELKAMPTDYCKRLYLDVTSSNYGKITWETVKPIIHGKILYGPLSGDTESIIKFANSTFVELDRLKMLSVTFEQILTKLRTDVNFQKGFESLLNLASSPIVRSIIGDDFDIDQLKNAFSSLRTDAFIYDVVTTVKNILECLSVDRFVGIENDVELKRNAFDLNKARMFYAAIYFNQTTGENIAYKLHMDVAHSQPTIENKNRFWFPGPAGDMNFDMKYHRGFTQIKHSIDMGIIKHKKKELSELGLVTERPKPSTTTVSSFSIQLDAEEEEGNDHDDDDDWFTDVTEQGNSSVYTTTPSTLISSLVNGIQINANDTETTNIRESRDGQEIEFTTFTSTNKSRRKRQNLLDFLFGSGNAKDESIHFEVDDLKFFTKQFPYPAHTVDDFKTGVYLAQAVQAGFFLGLVAQVAACVRHIIWMRESKNSMIMRSMGLKPWSELISWCIITFAELFLIFLGVTIILYSGSILMYTSWIFVMVYLCISAASLIAFCFMCSTFFNSATIGAVATAVLFFMTFCPYIIVLMFDAKLSSLQNFLINLSFTTAFAHGFDHIMRLEIQEVGLSFATAFQEGLHGDYGYALFMIVLDMFIYIGIAYLYQRFKDDECRFVEVQREDLDPAVGATLTNVSKIYQDNKIAVSNISLSFPRNQVTCLLGRNGAGKSTIIKMLTGQIVQNTGRVILSQTMSKNDDYDKVGVCSQDNILIPNLTSREHLEMYAKIKLQDRYAGEVEKTLKSLHFGQYENYQACQLSGGFQRRLCVAIAFLGSPNVVILDEPCNGVDAKARKDIWDLIERLRQGRAVIFATHFLDEAEHLSDNIIIMKNGKVIAKHNPETLKNHCSSYYEISLECCDNHTYEDILSNADKVLNDCRRLDKQHETDLRLRVPYDQQLHKSAEFLKYLYGLQIKGKIQGLGVETENLEQLFKNLDKNSNGMVNQNGYTDGDRMKTVQLKKEFDTELVRDAPLTRVEAMRELFWKRLIHFSRNYRMILSVLILPAVFEICAMWFITQRLEDDYDKSLKLTRDLYPKSTQMLSMEIPNDFTQLAYASFKEECETDMPCQEFSNTKDAFYWILRTLPEYREKRYGGYSFNESKAMVWYNNKGYHAVVAWLNDLNSQLLQVSVNDSNYRITTYNEPWKLNAAELSTTSILRNAGDAFMAFILLVAFSLVVAVASVYLVNERVNGEKLQQKLCGVDAITYWSVAFVWDFLIILLAIIICSIIMLLFGMPVFTDRQQLWAVIVLAVFFGFACIPAVHVFEKCFMDSSVAIVTIFVMNVSIPLFTMTIVIVLGVVGDSPIWDSWRYFLNRAFLIFPQHALGDGLQEICKNFFVSLMFQRYDIDSYKNPIGGDLLGPHLISLTVLGIFFLILNVLLESGLFYRWHGKLCEHFDWVDGKERRHFEELKIVSIQNSLKRNDQNEQISALKAENLCKSYGKGQNAISNITFSVKAGECFGLLGKNGAGKSTIFKILSGQLQPNVGHVEYYHPEISYCPQTNTLDSLLTVRECIEFYGRLRRITNISQLVTSILGSFQLESYRDVFVKNLSGGNRRKLTVGTTCCGRTSVVLMDEPTSDMDPMTRAIVYRSIDDLLNENRAIVLTSHSISEIDKICHRIAVLKKGRMLTCGSLDHLKITYGGYYNVTLYGGTNEILNLEKKVRNKFPNAEDIQCYVHSLRFTIRVRENAGVEEAKVKEHSVDVTDDGPIVPEISCKSNAHLRLDELFNELSALREEFSDSLRYAVNKCKLDAIFERILSKSNDDPCYAIKSAAFDGTPSTGYIHNGYIETETVT</sequence>
<evidence type="ECO:0000256" key="5">
    <source>
        <dbReference type="ARBA" id="ARBA00022989"/>
    </source>
</evidence>
<evidence type="ECO:0000313" key="12">
    <source>
        <dbReference type="RefSeq" id="XP_037900244.1"/>
    </source>
</evidence>